<dbReference type="AlphaFoldDB" id="A0A9D1GS47"/>
<dbReference type="PANTHER" id="PTHR33383">
    <property type="entry name" value="MEMBRANE PROTEIN INSERTION EFFICIENCY FACTOR-RELATED"/>
    <property type="match status" value="1"/>
</dbReference>
<keyword evidence="1" id="KW-1003">Cell membrane</keyword>
<reference evidence="3" key="1">
    <citation type="submission" date="2020-10" db="EMBL/GenBank/DDBJ databases">
        <authorList>
            <person name="Gilroy R."/>
        </authorList>
    </citation>
    <scope>NUCLEOTIDE SEQUENCE</scope>
    <source>
        <strain evidence="3">ChiW17-6978</strain>
    </source>
</reference>
<protein>
    <recommendedName>
        <fullName evidence="1">Putative membrane protein insertion efficiency factor</fullName>
    </recommendedName>
</protein>
<dbReference type="NCBIfam" id="TIGR00278">
    <property type="entry name" value="membrane protein insertion efficiency factor YidD"/>
    <property type="match status" value="1"/>
</dbReference>
<dbReference type="Pfam" id="PF01809">
    <property type="entry name" value="YidD"/>
    <property type="match status" value="1"/>
</dbReference>
<organism evidence="3 4">
    <name type="scientific">Candidatus Pelethenecus faecipullorum</name>
    <dbReference type="NCBI Taxonomy" id="2840900"/>
    <lineage>
        <taxon>Bacteria</taxon>
        <taxon>Bacillati</taxon>
        <taxon>Mycoplasmatota</taxon>
        <taxon>Mollicutes</taxon>
        <taxon>Candidatus Pelethenecus</taxon>
    </lineage>
</organism>
<feature type="region of interest" description="Disordered" evidence="2">
    <location>
        <begin position="63"/>
        <end position="104"/>
    </location>
</feature>
<dbReference type="InterPro" id="IPR002696">
    <property type="entry name" value="Membr_insert_effic_factor_YidD"/>
</dbReference>
<comment type="function">
    <text evidence="1">Could be involved in insertion of integral membrane proteins into the membrane.</text>
</comment>
<dbReference type="HAMAP" id="MF_00386">
    <property type="entry name" value="UPF0161_YidD"/>
    <property type="match status" value="1"/>
</dbReference>
<reference evidence="3" key="2">
    <citation type="journal article" date="2021" name="PeerJ">
        <title>Extensive microbial diversity within the chicken gut microbiome revealed by metagenomics and culture.</title>
        <authorList>
            <person name="Gilroy R."/>
            <person name="Ravi A."/>
            <person name="Getino M."/>
            <person name="Pursley I."/>
            <person name="Horton D.L."/>
            <person name="Alikhan N.F."/>
            <person name="Baker D."/>
            <person name="Gharbi K."/>
            <person name="Hall N."/>
            <person name="Watson M."/>
            <person name="Adriaenssens E.M."/>
            <person name="Foster-Nyarko E."/>
            <person name="Jarju S."/>
            <person name="Secka A."/>
            <person name="Antonio M."/>
            <person name="Oren A."/>
            <person name="Chaudhuri R.R."/>
            <person name="La Ragione R."/>
            <person name="Hildebrand F."/>
            <person name="Pallen M.J."/>
        </authorList>
    </citation>
    <scope>NUCLEOTIDE SEQUENCE</scope>
    <source>
        <strain evidence="3">ChiW17-6978</strain>
    </source>
</reference>
<dbReference type="Proteomes" id="UP000886758">
    <property type="component" value="Unassembled WGS sequence"/>
</dbReference>
<dbReference type="PANTHER" id="PTHR33383:SF1">
    <property type="entry name" value="MEMBRANE PROTEIN INSERTION EFFICIENCY FACTOR-RELATED"/>
    <property type="match status" value="1"/>
</dbReference>
<dbReference type="SMART" id="SM01234">
    <property type="entry name" value="Haemolytic"/>
    <property type="match status" value="1"/>
</dbReference>
<evidence type="ECO:0000256" key="2">
    <source>
        <dbReference type="SAM" id="MobiDB-lite"/>
    </source>
</evidence>
<feature type="compositionally biased region" description="Basic and acidic residues" evidence="2">
    <location>
        <begin position="72"/>
        <end position="85"/>
    </location>
</feature>
<comment type="caution">
    <text evidence="3">The sequence shown here is derived from an EMBL/GenBank/DDBJ whole genome shotgun (WGS) entry which is preliminary data.</text>
</comment>
<sequence length="104" mass="11958">MKNKGLIKLIDFYQKGISPNQPPRCRFTPTCSQYAKECYQKFGFLKASYLTTKRLLRCNPLFKGGYDPVPLTKEEKKALEEEKQTSNKADPTNESETKPQSMTD</sequence>
<keyword evidence="1" id="KW-0472">Membrane</keyword>
<accession>A0A9D1GS47</accession>
<comment type="similarity">
    <text evidence="1">Belongs to the UPF0161 family.</text>
</comment>
<evidence type="ECO:0000256" key="1">
    <source>
        <dbReference type="HAMAP-Rule" id="MF_00386"/>
    </source>
</evidence>
<dbReference type="EMBL" id="DVLF01000093">
    <property type="protein sequence ID" value="HIT49956.1"/>
    <property type="molecule type" value="Genomic_DNA"/>
</dbReference>
<comment type="subcellular location">
    <subcellularLocation>
        <location evidence="1">Cell membrane</location>
        <topology evidence="1">Peripheral membrane protein</topology>
        <orientation evidence="1">Cytoplasmic side</orientation>
    </subcellularLocation>
</comment>
<name>A0A9D1GS47_9MOLU</name>
<feature type="compositionally biased region" description="Polar residues" evidence="2">
    <location>
        <begin position="86"/>
        <end position="104"/>
    </location>
</feature>
<gene>
    <name evidence="3" type="primary">yidD</name>
    <name evidence="3" type="ORF">IAD46_02910</name>
</gene>
<evidence type="ECO:0000313" key="3">
    <source>
        <dbReference type="EMBL" id="HIT49956.1"/>
    </source>
</evidence>
<proteinExistence type="inferred from homology"/>
<dbReference type="GO" id="GO:0005886">
    <property type="term" value="C:plasma membrane"/>
    <property type="evidence" value="ECO:0007669"/>
    <property type="project" value="UniProtKB-SubCell"/>
</dbReference>
<evidence type="ECO:0000313" key="4">
    <source>
        <dbReference type="Proteomes" id="UP000886758"/>
    </source>
</evidence>